<dbReference type="PANTHER" id="PTHR30570">
    <property type="entry name" value="PERIPLASMIC PHOSPHATE BINDING COMPONENT OF PHOSPHATE ABC TRANSPORTER"/>
    <property type="match status" value="1"/>
</dbReference>
<dbReference type="RefSeq" id="WP_322454859.1">
    <property type="nucleotide sequence ID" value="NZ_CP141059.1"/>
</dbReference>
<dbReference type="Gene3D" id="3.40.190.10">
    <property type="entry name" value="Periplasmic binding protein-like II"/>
    <property type="match status" value="4"/>
</dbReference>
<organism evidence="4 5">
    <name type="scientific">Nocardioides bizhenqiangii</name>
    <dbReference type="NCBI Taxonomy" id="3095076"/>
    <lineage>
        <taxon>Bacteria</taxon>
        <taxon>Bacillati</taxon>
        <taxon>Actinomycetota</taxon>
        <taxon>Actinomycetes</taxon>
        <taxon>Propionibacteriales</taxon>
        <taxon>Nocardioidaceae</taxon>
        <taxon>Nocardioides</taxon>
    </lineage>
</organism>
<dbReference type="Pfam" id="PF12849">
    <property type="entry name" value="PBP_like_2"/>
    <property type="match status" value="2"/>
</dbReference>
<dbReference type="Proteomes" id="UP001327225">
    <property type="component" value="Chromosome"/>
</dbReference>
<evidence type="ECO:0000313" key="4">
    <source>
        <dbReference type="EMBL" id="WQQ26017.1"/>
    </source>
</evidence>
<dbReference type="PANTHER" id="PTHR30570:SF1">
    <property type="entry name" value="PHOSPHATE-BINDING PROTEIN PSTS"/>
    <property type="match status" value="1"/>
</dbReference>
<dbReference type="InterPro" id="IPR050811">
    <property type="entry name" value="Phosphate_ABC_transporter"/>
</dbReference>
<feature type="domain" description="PBP" evidence="3">
    <location>
        <begin position="234"/>
        <end position="329"/>
    </location>
</feature>
<evidence type="ECO:0000256" key="2">
    <source>
        <dbReference type="SAM" id="SignalP"/>
    </source>
</evidence>
<feature type="domain" description="PBP" evidence="3">
    <location>
        <begin position="43"/>
        <end position="199"/>
    </location>
</feature>
<dbReference type="PROSITE" id="PS51257">
    <property type="entry name" value="PROKAR_LIPOPROTEIN"/>
    <property type="match status" value="1"/>
</dbReference>
<dbReference type="InterPro" id="IPR024370">
    <property type="entry name" value="PBP_domain"/>
</dbReference>
<feature type="signal peptide" evidence="2">
    <location>
        <begin position="1"/>
        <end position="20"/>
    </location>
</feature>
<name>A0ABZ0ZP63_9ACTN</name>
<feature type="chain" id="PRO_5047117305" evidence="2">
    <location>
        <begin position="21"/>
        <end position="330"/>
    </location>
</feature>
<sequence length="330" mass="34783">MKSFSLRRGLVPSVVTLALAATLAACGSDDDDGGDDTEAATASVDCLTVEQVVELWKPGSEITNWSQLDDSFPDQEINLFGPGTDSGTYDYMASEIVDPDAEEPATRDDYEASEDDNVLVDGVAGTEGATGYFGYTYYEQNKDRLAAVSIDSGDGCVAPSAETAQDGTYTPLARPLFIYVNKANYTDNEAVQEYVDFYINNLADIAEAGQFVPLSEELYAETQSALEELGGSGAEGSSGDVKVDGSSTVYPMSVLAQEGLAEVNPDVKVTVGEAGTGGGFELFCAGETDVSDASRPIDEEEIAACEAEGVEYVELQVATDALTIVVNPDL</sequence>
<accession>A0ABZ0ZP63</accession>
<dbReference type="SUPFAM" id="SSF53850">
    <property type="entry name" value="Periplasmic binding protein-like II"/>
    <property type="match status" value="2"/>
</dbReference>
<evidence type="ECO:0000313" key="5">
    <source>
        <dbReference type="Proteomes" id="UP001327225"/>
    </source>
</evidence>
<evidence type="ECO:0000256" key="1">
    <source>
        <dbReference type="ARBA" id="ARBA00022729"/>
    </source>
</evidence>
<keyword evidence="5" id="KW-1185">Reference proteome</keyword>
<gene>
    <name evidence="4" type="ORF">SHK19_18865</name>
</gene>
<keyword evidence="1 2" id="KW-0732">Signal</keyword>
<proteinExistence type="predicted"/>
<reference evidence="5" key="1">
    <citation type="submission" date="2023-12" db="EMBL/GenBank/DDBJ databases">
        <title>Novel species in genus Nocardioides.</title>
        <authorList>
            <person name="Zhou H."/>
        </authorList>
    </citation>
    <scope>NUCLEOTIDE SEQUENCE [LARGE SCALE GENOMIC DNA]</scope>
    <source>
        <strain evidence="5">HM61</strain>
    </source>
</reference>
<evidence type="ECO:0000259" key="3">
    <source>
        <dbReference type="Pfam" id="PF12849"/>
    </source>
</evidence>
<protein>
    <submittedName>
        <fullName evidence="4">Substrate-binding domain-containing protein</fullName>
    </submittedName>
</protein>
<dbReference type="EMBL" id="CP141059">
    <property type="protein sequence ID" value="WQQ26017.1"/>
    <property type="molecule type" value="Genomic_DNA"/>
</dbReference>